<dbReference type="CDD" id="cd00082">
    <property type="entry name" value="HisKA"/>
    <property type="match status" value="1"/>
</dbReference>
<dbReference type="Proteomes" id="UP000199024">
    <property type="component" value="Unassembled WGS sequence"/>
</dbReference>
<dbReference type="Gene3D" id="1.10.287.130">
    <property type="match status" value="1"/>
</dbReference>
<dbReference type="FunFam" id="1.10.287.130:FF:000070">
    <property type="entry name" value="Histidine kinase sensor protein"/>
    <property type="match status" value="1"/>
</dbReference>
<dbReference type="InterPro" id="IPR003661">
    <property type="entry name" value="HisK_dim/P_dom"/>
</dbReference>
<dbReference type="InterPro" id="IPR007891">
    <property type="entry name" value="CHASE3"/>
</dbReference>
<evidence type="ECO:0000256" key="5">
    <source>
        <dbReference type="SAM" id="Phobius"/>
    </source>
</evidence>
<dbReference type="InterPro" id="IPR036890">
    <property type="entry name" value="HATPase_C_sf"/>
</dbReference>
<feature type="domain" description="Histidine kinase" evidence="6">
    <location>
        <begin position="271"/>
        <end position="480"/>
    </location>
</feature>
<dbReference type="SUPFAM" id="SSF47384">
    <property type="entry name" value="Homodimeric domain of signal transducing histidine kinase"/>
    <property type="match status" value="1"/>
</dbReference>
<evidence type="ECO:0000256" key="1">
    <source>
        <dbReference type="ARBA" id="ARBA00000085"/>
    </source>
</evidence>
<comment type="catalytic activity">
    <reaction evidence="1">
        <text>ATP + protein L-histidine = ADP + protein N-phospho-L-histidine.</text>
        <dbReference type="EC" id="2.7.13.3"/>
    </reaction>
</comment>
<name>A0A1I6LBQ6_9BACT</name>
<organism evidence="7 8">
    <name type="scientific">Granulicella pectinivorans</name>
    <dbReference type="NCBI Taxonomy" id="474950"/>
    <lineage>
        <taxon>Bacteria</taxon>
        <taxon>Pseudomonadati</taxon>
        <taxon>Acidobacteriota</taxon>
        <taxon>Terriglobia</taxon>
        <taxon>Terriglobales</taxon>
        <taxon>Acidobacteriaceae</taxon>
        <taxon>Granulicella</taxon>
    </lineage>
</organism>
<dbReference type="AlphaFoldDB" id="A0A1I6LBQ6"/>
<evidence type="ECO:0000256" key="3">
    <source>
        <dbReference type="ARBA" id="ARBA00022679"/>
    </source>
</evidence>
<evidence type="ECO:0000256" key="4">
    <source>
        <dbReference type="ARBA" id="ARBA00022777"/>
    </source>
</evidence>
<dbReference type="InterPro" id="IPR036097">
    <property type="entry name" value="HisK_dim/P_sf"/>
</dbReference>
<evidence type="ECO:0000313" key="8">
    <source>
        <dbReference type="Proteomes" id="UP000199024"/>
    </source>
</evidence>
<proteinExistence type="predicted"/>
<evidence type="ECO:0000313" key="7">
    <source>
        <dbReference type="EMBL" id="SFS00896.1"/>
    </source>
</evidence>
<dbReference type="STRING" id="474950.SAMN05421771_0525"/>
<dbReference type="Gene3D" id="3.30.565.10">
    <property type="entry name" value="Histidine kinase-like ATPase, C-terminal domain"/>
    <property type="match status" value="1"/>
</dbReference>
<evidence type="ECO:0000259" key="6">
    <source>
        <dbReference type="PROSITE" id="PS50109"/>
    </source>
</evidence>
<accession>A0A1I6LBQ6</accession>
<dbReference type="GO" id="GO:0000156">
    <property type="term" value="F:phosphorelay response regulator activity"/>
    <property type="evidence" value="ECO:0007669"/>
    <property type="project" value="TreeGrafter"/>
</dbReference>
<keyword evidence="3" id="KW-0808">Transferase</keyword>
<sequence>MGAAMKLKTTRALVPFLLFGAVIVVALNAWFAFRSVQVLVQGEMWMQHTWQVILQVEKVMSSAKDAETGNRGYLITGDDAYLEPYHEALADLPAELNTFASLTSDNASQQARLVELRAILQQRIALLKQGIALKKEDNGTDVQLMVLSGTGKAEMDHMRKIADDMEAEERTLLAVRTRQTDANVLRARLTIGVASAIDFLLIVLMFRYLARERSLRIATEEAAEKLAVARLESEAKAEEVRLLNLTLEERVRLRTAELETTNRELEAFSYSVSHDLRAPLRTIDGFSLALEEDYAEAVDATGRDYIKRVRTGVQRMGMLIDSLLQLSRITRAEIQRGDADLSQIAEGIVSNLQEENPGRDIEFRIQPGLKTEADPKLLQVALENLLGNAVKFSAKVPHAVIEFGWDEQEQAWFVKDNGAGFDMFYKDKLFNAFNRLHGDKDFKGSGIGLATVARVVRRHHGRIWADAVVDHGATFWFTLG</sequence>
<keyword evidence="4 7" id="KW-0418">Kinase</keyword>
<dbReference type="EC" id="2.7.13.3" evidence="2"/>
<dbReference type="GO" id="GO:0000155">
    <property type="term" value="F:phosphorelay sensor kinase activity"/>
    <property type="evidence" value="ECO:0007669"/>
    <property type="project" value="InterPro"/>
</dbReference>
<keyword evidence="8" id="KW-1185">Reference proteome</keyword>
<keyword evidence="5" id="KW-0812">Transmembrane</keyword>
<dbReference type="InterPro" id="IPR005467">
    <property type="entry name" value="His_kinase_dom"/>
</dbReference>
<evidence type="ECO:0000256" key="2">
    <source>
        <dbReference type="ARBA" id="ARBA00012438"/>
    </source>
</evidence>
<feature type="transmembrane region" description="Helical" evidence="5">
    <location>
        <begin position="189"/>
        <end position="210"/>
    </location>
</feature>
<dbReference type="Pfam" id="PF02518">
    <property type="entry name" value="HATPase_c"/>
    <property type="match status" value="1"/>
</dbReference>
<dbReference type="Pfam" id="PF05227">
    <property type="entry name" value="CHASE3"/>
    <property type="match status" value="1"/>
</dbReference>
<dbReference type="CDD" id="cd19410">
    <property type="entry name" value="HK9-like_sensor"/>
    <property type="match status" value="1"/>
</dbReference>
<dbReference type="SMART" id="SM00388">
    <property type="entry name" value="HisKA"/>
    <property type="match status" value="1"/>
</dbReference>
<dbReference type="PANTHER" id="PTHR42878">
    <property type="entry name" value="TWO-COMPONENT HISTIDINE KINASE"/>
    <property type="match status" value="1"/>
</dbReference>
<dbReference type="Pfam" id="PF00512">
    <property type="entry name" value="HisKA"/>
    <property type="match status" value="1"/>
</dbReference>
<dbReference type="InterPro" id="IPR050351">
    <property type="entry name" value="BphY/WalK/GraS-like"/>
</dbReference>
<dbReference type="GO" id="GO:0030295">
    <property type="term" value="F:protein kinase activator activity"/>
    <property type="evidence" value="ECO:0007669"/>
    <property type="project" value="TreeGrafter"/>
</dbReference>
<keyword evidence="5" id="KW-0472">Membrane</keyword>
<dbReference type="SUPFAM" id="SSF55874">
    <property type="entry name" value="ATPase domain of HSP90 chaperone/DNA topoisomerase II/histidine kinase"/>
    <property type="match status" value="1"/>
</dbReference>
<dbReference type="EMBL" id="FOZL01000001">
    <property type="protein sequence ID" value="SFS00896.1"/>
    <property type="molecule type" value="Genomic_DNA"/>
</dbReference>
<reference evidence="7 8" key="1">
    <citation type="submission" date="2016-10" db="EMBL/GenBank/DDBJ databases">
        <authorList>
            <person name="de Groot N.N."/>
        </authorList>
    </citation>
    <scope>NUCLEOTIDE SEQUENCE [LARGE SCALE GENOMIC DNA]</scope>
    <source>
        <strain evidence="7 8">DSM 21001</strain>
    </source>
</reference>
<dbReference type="PANTHER" id="PTHR42878:SF15">
    <property type="entry name" value="BACTERIOPHYTOCHROME"/>
    <property type="match status" value="1"/>
</dbReference>
<protein>
    <recommendedName>
        <fullName evidence="2">histidine kinase</fullName>
        <ecNumber evidence="2">2.7.13.3</ecNumber>
    </recommendedName>
</protein>
<dbReference type="GO" id="GO:0007234">
    <property type="term" value="P:osmosensory signaling via phosphorelay pathway"/>
    <property type="evidence" value="ECO:0007669"/>
    <property type="project" value="TreeGrafter"/>
</dbReference>
<gene>
    <name evidence="7" type="ORF">SAMN05421771_0525</name>
</gene>
<dbReference type="InterPro" id="IPR003594">
    <property type="entry name" value="HATPase_dom"/>
</dbReference>
<dbReference type="SMART" id="SM00387">
    <property type="entry name" value="HATPase_c"/>
    <property type="match status" value="1"/>
</dbReference>
<dbReference type="PROSITE" id="PS50109">
    <property type="entry name" value="HIS_KIN"/>
    <property type="match status" value="1"/>
</dbReference>
<keyword evidence="5" id="KW-1133">Transmembrane helix</keyword>
<feature type="transmembrane region" description="Helical" evidence="5">
    <location>
        <begin position="12"/>
        <end position="33"/>
    </location>
</feature>